<evidence type="ECO:0000313" key="1">
    <source>
        <dbReference type="EMBL" id="GMF04162.1"/>
    </source>
</evidence>
<dbReference type="EMBL" id="BSXS01013536">
    <property type="protein sequence ID" value="GMF04162.1"/>
    <property type="molecule type" value="Genomic_DNA"/>
</dbReference>
<accession>A0ACB5U954</accession>
<proteinExistence type="predicted"/>
<comment type="caution">
    <text evidence="1">The sequence shown here is derived from an EMBL/GenBank/DDBJ whole genome shotgun (WGS) entry which is preliminary data.</text>
</comment>
<keyword evidence="2" id="KW-1185">Reference proteome</keyword>
<name>A0ACB5U954_AMBMO</name>
<sequence length="80" mass="9145">MVIVFIFGLYAISEIYKLMGLVIFSQTSDHVPVSRLNKLMVFVGLICKLLGFGIFIKILYGQLIIKPDFAIDEEDLKKYN</sequence>
<reference evidence="1" key="1">
    <citation type="submission" date="2023-04" db="EMBL/GenBank/DDBJ databases">
        <title>Ambrosiozyma monospora NBRC 10751.</title>
        <authorList>
            <person name="Ichikawa N."/>
            <person name="Sato H."/>
            <person name="Tonouchi N."/>
        </authorList>
    </citation>
    <scope>NUCLEOTIDE SEQUENCE</scope>
    <source>
        <strain evidence="1">NBRC 10751</strain>
    </source>
</reference>
<organism evidence="1 2">
    <name type="scientific">Ambrosiozyma monospora</name>
    <name type="common">Yeast</name>
    <name type="synonym">Endomycopsis monosporus</name>
    <dbReference type="NCBI Taxonomy" id="43982"/>
    <lineage>
        <taxon>Eukaryota</taxon>
        <taxon>Fungi</taxon>
        <taxon>Dikarya</taxon>
        <taxon>Ascomycota</taxon>
        <taxon>Saccharomycotina</taxon>
        <taxon>Pichiomycetes</taxon>
        <taxon>Pichiales</taxon>
        <taxon>Pichiaceae</taxon>
        <taxon>Ambrosiozyma</taxon>
    </lineage>
</organism>
<evidence type="ECO:0000313" key="2">
    <source>
        <dbReference type="Proteomes" id="UP001165064"/>
    </source>
</evidence>
<dbReference type="Proteomes" id="UP001165064">
    <property type="component" value="Unassembled WGS sequence"/>
</dbReference>
<protein>
    <submittedName>
        <fullName evidence="1">Unnamed protein product</fullName>
    </submittedName>
</protein>
<gene>
    <name evidence="1" type="ORF">Amon02_001202700</name>
</gene>